<dbReference type="EC" id="1.-.-.-" evidence="3"/>
<keyword evidence="1 3" id="KW-0560">Oxidoreductase</keyword>
<gene>
    <name evidence="3" type="ORF">ACFPCV_19535</name>
</gene>
<evidence type="ECO:0000256" key="1">
    <source>
        <dbReference type="ARBA" id="ARBA00023002"/>
    </source>
</evidence>
<dbReference type="PANTHER" id="PTHR43205">
    <property type="entry name" value="PROSTAGLANDIN REDUCTASE"/>
    <property type="match status" value="1"/>
</dbReference>
<dbReference type="InterPro" id="IPR041694">
    <property type="entry name" value="ADH_N_2"/>
</dbReference>
<organism evidence="3 4">
    <name type="scientific">Actinophytocola glycyrrhizae</name>
    <dbReference type="NCBI Taxonomy" id="2044873"/>
    <lineage>
        <taxon>Bacteria</taxon>
        <taxon>Bacillati</taxon>
        <taxon>Actinomycetota</taxon>
        <taxon>Actinomycetes</taxon>
        <taxon>Pseudonocardiales</taxon>
        <taxon>Pseudonocardiaceae</taxon>
    </lineage>
</organism>
<sequence length="333" mass="34736">MSVTAREIRLASRPDGWPTEENFAFADVELPSPSAGELLVRNTFMSVDPYMRGRMNDVKSYTPPYELGKALEGGAVGTVVESGVDGVAPGALVLHNAGWRSHALVSQYTPLTPVEGVSPSHFLGALGMPALTAYVGLLDIASFEPGETVFVSGAAGAVGSLAGQFARLKGAGRVVGSAGSAGKVAHLTGKLGFDAAFNYRDGAVADLLARAAPAGIDVYFDNVGGDHLEAAIGALNNDGRVAVCGSISMYNEKQPPPGPRNLHLLVGKRLRLRGFLVLDHYDRFGAMAAEVGQWLAGGKLVAEETFVDGLDNAPAAFLGMLRGENTGKMVVRL</sequence>
<protein>
    <submittedName>
        <fullName evidence="3">NADP-dependent oxidoreductase</fullName>
        <ecNumber evidence="3">1.-.-.-</ecNumber>
    </submittedName>
</protein>
<proteinExistence type="predicted"/>
<reference evidence="4" key="1">
    <citation type="journal article" date="2019" name="Int. J. Syst. Evol. Microbiol.">
        <title>The Global Catalogue of Microorganisms (GCM) 10K type strain sequencing project: providing services to taxonomists for standard genome sequencing and annotation.</title>
        <authorList>
            <consortium name="The Broad Institute Genomics Platform"/>
            <consortium name="The Broad Institute Genome Sequencing Center for Infectious Disease"/>
            <person name="Wu L."/>
            <person name="Ma J."/>
        </authorList>
    </citation>
    <scope>NUCLEOTIDE SEQUENCE [LARGE SCALE GENOMIC DNA]</scope>
    <source>
        <strain evidence="4">ZS-22-S1</strain>
    </source>
</reference>
<dbReference type="InterPro" id="IPR013149">
    <property type="entry name" value="ADH-like_C"/>
</dbReference>
<dbReference type="SMART" id="SM00829">
    <property type="entry name" value="PKS_ER"/>
    <property type="match status" value="1"/>
</dbReference>
<accession>A0ABV9S4F3</accession>
<dbReference type="InterPro" id="IPR020843">
    <property type="entry name" value="ER"/>
</dbReference>
<dbReference type="InterPro" id="IPR036291">
    <property type="entry name" value="NAD(P)-bd_dom_sf"/>
</dbReference>
<dbReference type="CDD" id="cd05288">
    <property type="entry name" value="PGDH"/>
    <property type="match status" value="1"/>
</dbReference>
<comment type="caution">
    <text evidence="3">The sequence shown here is derived from an EMBL/GenBank/DDBJ whole genome shotgun (WGS) entry which is preliminary data.</text>
</comment>
<dbReference type="Gene3D" id="3.40.50.720">
    <property type="entry name" value="NAD(P)-binding Rossmann-like Domain"/>
    <property type="match status" value="1"/>
</dbReference>
<dbReference type="SUPFAM" id="SSF50129">
    <property type="entry name" value="GroES-like"/>
    <property type="match status" value="2"/>
</dbReference>
<dbReference type="InterPro" id="IPR045010">
    <property type="entry name" value="MDR_fam"/>
</dbReference>
<dbReference type="PANTHER" id="PTHR43205:SF7">
    <property type="entry name" value="PROSTAGLANDIN REDUCTASE 1"/>
    <property type="match status" value="1"/>
</dbReference>
<dbReference type="Gene3D" id="3.90.180.10">
    <property type="entry name" value="Medium-chain alcohol dehydrogenases, catalytic domain"/>
    <property type="match status" value="1"/>
</dbReference>
<dbReference type="GO" id="GO:0016491">
    <property type="term" value="F:oxidoreductase activity"/>
    <property type="evidence" value="ECO:0007669"/>
    <property type="project" value="UniProtKB-KW"/>
</dbReference>
<evidence type="ECO:0000313" key="4">
    <source>
        <dbReference type="Proteomes" id="UP001595859"/>
    </source>
</evidence>
<name>A0ABV9S4F3_9PSEU</name>
<dbReference type="EMBL" id="JBHSIS010000008">
    <property type="protein sequence ID" value="MFC4855708.1"/>
    <property type="molecule type" value="Genomic_DNA"/>
</dbReference>
<feature type="domain" description="Enoyl reductase (ER)" evidence="2">
    <location>
        <begin position="19"/>
        <end position="331"/>
    </location>
</feature>
<evidence type="ECO:0000313" key="3">
    <source>
        <dbReference type="EMBL" id="MFC4855708.1"/>
    </source>
</evidence>
<keyword evidence="4" id="KW-1185">Reference proteome</keyword>
<dbReference type="RefSeq" id="WP_378057664.1">
    <property type="nucleotide sequence ID" value="NZ_JBHSIS010000008.1"/>
</dbReference>
<dbReference type="Proteomes" id="UP001595859">
    <property type="component" value="Unassembled WGS sequence"/>
</dbReference>
<dbReference type="Pfam" id="PF00107">
    <property type="entry name" value="ADH_zinc_N"/>
    <property type="match status" value="1"/>
</dbReference>
<dbReference type="InterPro" id="IPR011032">
    <property type="entry name" value="GroES-like_sf"/>
</dbReference>
<dbReference type="SUPFAM" id="SSF51735">
    <property type="entry name" value="NAD(P)-binding Rossmann-fold domains"/>
    <property type="match status" value="1"/>
</dbReference>
<dbReference type="Pfam" id="PF16884">
    <property type="entry name" value="ADH_N_2"/>
    <property type="match status" value="1"/>
</dbReference>
<evidence type="ECO:0000259" key="2">
    <source>
        <dbReference type="SMART" id="SM00829"/>
    </source>
</evidence>